<evidence type="ECO:0000313" key="3">
    <source>
        <dbReference type="Proteomes" id="UP000054279"/>
    </source>
</evidence>
<proteinExistence type="predicted"/>
<dbReference type="EMBL" id="KN837617">
    <property type="protein sequence ID" value="KIJ23647.1"/>
    <property type="molecule type" value="Genomic_DNA"/>
</dbReference>
<gene>
    <name evidence="2" type="ORF">M422DRAFT_29084</name>
    <name evidence="1" type="ORF">M422DRAFT_39513</name>
</gene>
<evidence type="ECO:0000313" key="2">
    <source>
        <dbReference type="EMBL" id="KIJ46895.1"/>
    </source>
</evidence>
<protein>
    <submittedName>
        <fullName evidence="2">Uncharacterized protein</fullName>
    </submittedName>
</protein>
<keyword evidence="3" id="KW-1185">Reference proteome</keyword>
<reference evidence="2 3" key="1">
    <citation type="submission" date="2014-06" db="EMBL/GenBank/DDBJ databases">
        <title>Evolutionary Origins and Diversification of the Mycorrhizal Mutualists.</title>
        <authorList>
            <consortium name="DOE Joint Genome Institute"/>
            <consortium name="Mycorrhizal Genomics Consortium"/>
            <person name="Kohler A."/>
            <person name="Kuo A."/>
            <person name="Nagy L.G."/>
            <person name="Floudas D."/>
            <person name="Copeland A."/>
            <person name="Barry K.W."/>
            <person name="Cichocki N."/>
            <person name="Veneault-Fourrey C."/>
            <person name="LaButti K."/>
            <person name="Lindquist E.A."/>
            <person name="Lipzen A."/>
            <person name="Lundell T."/>
            <person name="Morin E."/>
            <person name="Murat C."/>
            <person name="Riley R."/>
            <person name="Ohm R."/>
            <person name="Sun H."/>
            <person name="Tunlid A."/>
            <person name="Henrissat B."/>
            <person name="Grigoriev I.V."/>
            <person name="Hibbett D.S."/>
            <person name="Martin F."/>
        </authorList>
    </citation>
    <scope>NUCLEOTIDE SEQUENCE [LARGE SCALE GENOMIC DNA]</scope>
    <source>
        <strain evidence="2 3">SS14</strain>
    </source>
</reference>
<evidence type="ECO:0000313" key="1">
    <source>
        <dbReference type="EMBL" id="KIJ23647.1"/>
    </source>
</evidence>
<accession>A0A0C9UV06</accession>
<organism evidence="2 3">
    <name type="scientific">Sphaerobolus stellatus (strain SS14)</name>
    <dbReference type="NCBI Taxonomy" id="990650"/>
    <lineage>
        <taxon>Eukaryota</taxon>
        <taxon>Fungi</taxon>
        <taxon>Dikarya</taxon>
        <taxon>Basidiomycota</taxon>
        <taxon>Agaricomycotina</taxon>
        <taxon>Agaricomycetes</taxon>
        <taxon>Phallomycetidae</taxon>
        <taxon>Geastrales</taxon>
        <taxon>Sphaerobolaceae</taxon>
        <taxon>Sphaerobolus</taxon>
    </lineage>
</organism>
<dbReference type="HOGENOM" id="CLU_2997965_0_0_1"/>
<name>A0A0C9UV06_SPHS4</name>
<sequence>MSILHTDCDAHTVTEFLMFKGCQSTDRTSKDIVWYLLELLIQSDPDVYDTCRGQKGP</sequence>
<dbReference type="EMBL" id="KN837105">
    <property type="protein sequence ID" value="KIJ46895.1"/>
    <property type="molecule type" value="Genomic_DNA"/>
</dbReference>
<dbReference type="AlphaFoldDB" id="A0A0C9UV06"/>
<dbReference type="Proteomes" id="UP000054279">
    <property type="component" value="Unassembled WGS sequence"/>
</dbReference>